<accession>A0A167EEL5</accession>
<dbReference type="InterPro" id="IPR010021">
    <property type="entry name" value="PGPP1/Gep4"/>
</dbReference>
<dbReference type="GO" id="GO:0008962">
    <property type="term" value="F:phosphatidylglycerophosphatase activity"/>
    <property type="evidence" value="ECO:0007669"/>
    <property type="project" value="EnsemblFungi"/>
</dbReference>
<dbReference type="GO" id="GO:0032049">
    <property type="term" value="P:cardiolipin biosynthetic process"/>
    <property type="evidence" value="ECO:0007669"/>
    <property type="project" value="EnsemblFungi"/>
</dbReference>
<gene>
    <name evidence="1" type="primary">GEP4</name>
    <name evidence="1" type="ORF">AWJ20_4931</name>
</gene>
<sequence length="193" mass="21414">MNVSGTVNALRLFYNPWQFLPQITVSTFNQIPIPIPSANGKKPIRVVILDKDNCFAEPHKNVVWPEYEQHFAKLKEAYPDGVLIVSNTAGSGDDVGYKQAELLEQNTGIKVLHHTSKKPGCHSEIMDYLRTQNLATDASEVAVVGDRLMTDVLMANLMGSTSVWIRDGVVPPTSVLSRVEYALYDSLANKDQK</sequence>
<evidence type="ECO:0000313" key="1">
    <source>
        <dbReference type="EMBL" id="ANB13978.1"/>
    </source>
</evidence>
<dbReference type="Pfam" id="PF09419">
    <property type="entry name" value="PGP_phosphatase"/>
    <property type="match status" value="1"/>
</dbReference>
<dbReference type="FunFam" id="3.40.50.1000:FF:000165">
    <property type="entry name" value="HAD superfamily phosphatase"/>
    <property type="match status" value="1"/>
</dbReference>
<proteinExistence type="predicted"/>
<dbReference type="GeneID" id="30037117"/>
<name>A0A167EEL5_9ASCO</name>
<dbReference type="RefSeq" id="XP_018736455.1">
    <property type="nucleotide sequence ID" value="XM_018882037.1"/>
</dbReference>
<organism evidence="1 2">
    <name type="scientific">Sugiyamaella lignohabitans</name>
    <dbReference type="NCBI Taxonomy" id="796027"/>
    <lineage>
        <taxon>Eukaryota</taxon>
        <taxon>Fungi</taxon>
        <taxon>Dikarya</taxon>
        <taxon>Ascomycota</taxon>
        <taxon>Saccharomycotina</taxon>
        <taxon>Dipodascomycetes</taxon>
        <taxon>Dipodascales</taxon>
        <taxon>Trichomonascaceae</taxon>
        <taxon>Sugiyamaella</taxon>
    </lineage>
</organism>
<dbReference type="Proteomes" id="UP000189580">
    <property type="component" value="Chromosome d"/>
</dbReference>
<reference evidence="1 2" key="1">
    <citation type="submission" date="2016-02" db="EMBL/GenBank/DDBJ databases">
        <title>Complete genome sequence and transcriptome regulation of the pentose utilising yeast Sugiyamaella lignohabitans.</title>
        <authorList>
            <person name="Bellasio M."/>
            <person name="Peymann A."/>
            <person name="Valli M."/>
            <person name="Sipitzky M."/>
            <person name="Graf A."/>
            <person name="Sauer M."/>
            <person name="Marx H."/>
            <person name="Mattanovich D."/>
        </authorList>
    </citation>
    <scope>NUCLEOTIDE SEQUENCE [LARGE SCALE GENOMIC DNA]</scope>
    <source>
        <strain evidence="1 2">CBS 10342</strain>
    </source>
</reference>
<keyword evidence="2" id="KW-1185">Reference proteome</keyword>
<dbReference type="KEGG" id="slb:AWJ20_4931"/>
<dbReference type="AlphaFoldDB" id="A0A167EEL5"/>
<dbReference type="InterPro" id="IPR027706">
    <property type="entry name" value="PGP_Pase"/>
</dbReference>
<dbReference type="OrthoDB" id="198652at2759"/>
<dbReference type="Gene3D" id="3.40.50.1000">
    <property type="entry name" value="HAD superfamily/HAD-like"/>
    <property type="match status" value="1"/>
</dbReference>
<dbReference type="SUPFAM" id="SSF56784">
    <property type="entry name" value="HAD-like"/>
    <property type="match status" value="1"/>
</dbReference>
<protein>
    <submittedName>
        <fullName evidence="1">Gep4p</fullName>
    </submittedName>
</protein>
<dbReference type="InterPro" id="IPR023214">
    <property type="entry name" value="HAD_sf"/>
</dbReference>
<dbReference type="NCBIfam" id="TIGR01668">
    <property type="entry name" value="YqeG_hyp_ppase"/>
    <property type="match status" value="1"/>
</dbReference>
<dbReference type="GO" id="GO:0005759">
    <property type="term" value="C:mitochondrial matrix"/>
    <property type="evidence" value="ECO:0007669"/>
    <property type="project" value="EnsemblFungi"/>
</dbReference>
<dbReference type="EMBL" id="CP014502">
    <property type="protein sequence ID" value="ANB13978.1"/>
    <property type="molecule type" value="Genomic_DNA"/>
</dbReference>
<dbReference type="GO" id="GO:0031314">
    <property type="term" value="C:extrinsic component of mitochondrial inner membrane"/>
    <property type="evidence" value="ECO:0007669"/>
    <property type="project" value="EnsemblFungi"/>
</dbReference>
<evidence type="ECO:0000313" key="2">
    <source>
        <dbReference type="Proteomes" id="UP000189580"/>
    </source>
</evidence>
<dbReference type="InterPro" id="IPR036412">
    <property type="entry name" value="HAD-like_sf"/>
</dbReference>